<proteinExistence type="predicted"/>
<dbReference type="Proteomes" id="UP000199286">
    <property type="component" value="Unassembled WGS sequence"/>
</dbReference>
<gene>
    <name evidence="3" type="ORF">SAMN05444340_105203</name>
</gene>
<dbReference type="SUPFAM" id="SSF50685">
    <property type="entry name" value="Barwin-like endoglucanases"/>
    <property type="match status" value="1"/>
</dbReference>
<dbReference type="CDD" id="cd22785">
    <property type="entry name" value="DPBB_MltA-like"/>
    <property type="match status" value="1"/>
</dbReference>
<protein>
    <submittedName>
        <fullName evidence="3">3D domain-containing protein</fullName>
    </submittedName>
</protein>
<feature type="chain" id="PRO_5011747986" evidence="1">
    <location>
        <begin position="24"/>
        <end position="249"/>
    </location>
</feature>
<dbReference type="EMBL" id="FNPF01000005">
    <property type="protein sequence ID" value="SDY29797.1"/>
    <property type="molecule type" value="Genomic_DNA"/>
</dbReference>
<dbReference type="PROSITE" id="PS51257">
    <property type="entry name" value="PROKAR_LIPOPROTEIN"/>
    <property type="match status" value="1"/>
</dbReference>
<keyword evidence="4" id="KW-1185">Reference proteome</keyword>
<evidence type="ECO:0000313" key="4">
    <source>
        <dbReference type="Proteomes" id="UP000199286"/>
    </source>
</evidence>
<dbReference type="OrthoDB" id="9798935at2"/>
<evidence type="ECO:0000259" key="2">
    <source>
        <dbReference type="Pfam" id="PF06725"/>
    </source>
</evidence>
<accession>A0A1H3IQB5</accession>
<name>A0A1H3IQB5_9RHOB</name>
<dbReference type="InterPro" id="IPR010611">
    <property type="entry name" value="3D_dom"/>
</dbReference>
<feature type="domain" description="3D" evidence="2">
    <location>
        <begin position="174"/>
        <end position="221"/>
    </location>
</feature>
<sequence>MSKSSYYEIILPLMLLSMLSACGPASEGAGHSVRSTNSSTPDNARLAEATRVELWATRYYLYAADANDTPNSIPLRGMDDRVIGPRLTPTDWCNAAIEGSVRVEGMTYNYAGVRDPAQTSCPAHRPSEKVRWTASEHEFGVGNSSNPLVPFRTIACDQGTVQRSETWLNGGFARFGQEVYIPAAEGAVLPDGSVHDGVFVCGDTGGLIFGNHIDVFVGSATGERDAARADPFDFIGSSPSSLFEAYILD</sequence>
<dbReference type="GO" id="GO:0004553">
    <property type="term" value="F:hydrolase activity, hydrolyzing O-glycosyl compounds"/>
    <property type="evidence" value="ECO:0007669"/>
    <property type="project" value="InterPro"/>
</dbReference>
<organism evidence="3 4">
    <name type="scientific">Citreimonas salinaria</name>
    <dbReference type="NCBI Taxonomy" id="321339"/>
    <lineage>
        <taxon>Bacteria</taxon>
        <taxon>Pseudomonadati</taxon>
        <taxon>Pseudomonadota</taxon>
        <taxon>Alphaproteobacteria</taxon>
        <taxon>Rhodobacterales</taxon>
        <taxon>Roseobacteraceae</taxon>
        <taxon>Citreimonas</taxon>
    </lineage>
</organism>
<dbReference type="Pfam" id="PF06725">
    <property type="entry name" value="3D"/>
    <property type="match status" value="1"/>
</dbReference>
<dbReference type="GO" id="GO:0009254">
    <property type="term" value="P:peptidoglycan turnover"/>
    <property type="evidence" value="ECO:0007669"/>
    <property type="project" value="InterPro"/>
</dbReference>
<dbReference type="InterPro" id="IPR036908">
    <property type="entry name" value="RlpA-like_sf"/>
</dbReference>
<evidence type="ECO:0000256" key="1">
    <source>
        <dbReference type="SAM" id="SignalP"/>
    </source>
</evidence>
<dbReference type="STRING" id="321339.SAMN05444340_105203"/>
<dbReference type="GO" id="GO:0019867">
    <property type="term" value="C:outer membrane"/>
    <property type="evidence" value="ECO:0007669"/>
    <property type="project" value="InterPro"/>
</dbReference>
<dbReference type="AlphaFoldDB" id="A0A1H3IQB5"/>
<keyword evidence="1" id="KW-0732">Signal</keyword>
<reference evidence="3 4" key="1">
    <citation type="submission" date="2016-10" db="EMBL/GenBank/DDBJ databases">
        <authorList>
            <person name="de Groot N.N."/>
        </authorList>
    </citation>
    <scope>NUCLEOTIDE SEQUENCE [LARGE SCALE GENOMIC DNA]</scope>
    <source>
        <strain evidence="3 4">DSM 26880</strain>
    </source>
</reference>
<dbReference type="RefSeq" id="WP_143042228.1">
    <property type="nucleotide sequence ID" value="NZ_FNPF01000005.1"/>
</dbReference>
<feature type="signal peptide" evidence="1">
    <location>
        <begin position="1"/>
        <end position="23"/>
    </location>
</feature>
<evidence type="ECO:0000313" key="3">
    <source>
        <dbReference type="EMBL" id="SDY29797.1"/>
    </source>
</evidence>
<dbReference type="Gene3D" id="2.40.40.10">
    <property type="entry name" value="RlpA-like domain"/>
    <property type="match status" value="1"/>
</dbReference>